<sequence length="250" mass="27162">MTTPSPDLHLVRSLEERALNAWPAQQSALCGGWLLRLSEGYTKRANSANPLHPTAAFADTLRVVEDFYARHGLPPIFRITPLAAAGTAEALEQAGYRMVDPTLLMTMPLAATDWSARDVLIEPTATPEWSSGFAQANRVPLAAQAVHERMLAAIAMPAAFATLMDQGRPVAYGLAVAENRMVGLFDIVVAPEARQRGVATRLVNGLLGWGKTQGASSAYLQVTATNLPATALYRKLGFNTLYQYHYRIRS</sequence>
<evidence type="ECO:0000256" key="1">
    <source>
        <dbReference type="ARBA" id="ARBA00022679"/>
    </source>
</evidence>
<dbReference type="Gene3D" id="3.40.630.30">
    <property type="match status" value="1"/>
</dbReference>
<dbReference type="Pfam" id="PF24553">
    <property type="entry name" value="Rv0428c_C"/>
    <property type="match status" value="1"/>
</dbReference>
<evidence type="ECO:0000259" key="3">
    <source>
        <dbReference type="PROSITE" id="PS51186"/>
    </source>
</evidence>
<dbReference type="Proteomes" id="UP000030302">
    <property type="component" value="Chromosome"/>
</dbReference>
<dbReference type="InterPro" id="IPR050832">
    <property type="entry name" value="Bact_Acetyltransf"/>
</dbReference>
<proteinExistence type="predicted"/>
<accession>A0A0A1F499</accession>
<dbReference type="SUPFAM" id="SSF55729">
    <property type="entry name" value="Acyl-CoA N-acyltransferases (Nat)"/>
    <property type="match status" value="1"/>
</dbReference>
<evidence type="ECO:0000256" key="2">
    <source>
        <dbReference type="ARBA" id="ARBA00023315"/>
    </source>
</evidence>
<dbReference type="CDD" id="cd04301">
    <property type="entry name" value="NAT_SF"/>
    <property type="match status" value="1"/>
</dbReference>
<gene>
    <name evidence="4" type="ORF">LT85_0191</name>
</gene>
<keyword evidence="5" id="KW-1185">Reference proteome</keyword>
<dbReference type="KEGG" id="care:LT85_0191"/>
<dbReference type="STRING" id="279058.LT85_0191"/>
<reference evidence="5" key="1">
    <citation type="journal article" date="2014" name="Soil Biol. Biochem.">
        <title>Structure and function of bacterial communities in ageing soils: Insights from the Mendocino ecological staircase.</title>
        <authorList>
            <person name="Uroz S."/>
            <person name="Tech J.J."/>
            <person name="Sawaya N.A."/>
            <person name="Frey-Klett P."/>
            <person name="Leveau J.H.J."/>
        </authorList>
    </citation>
    <scope>NUCLEOTIDE SEQUENCE [LARGE SCALE GENOMIC DNA]</scope>
    <source>
        <strain evidence="5">Cal35</strain>
    </source>
</reference>
<feature type="domain" description="N-acetyltransferase" evidence="3">
    <location>
        <begin position="120"/>
        <end position="250"/>
    </location>
</feature>
<dbReference type="PROSITE" id="PS51186">
    <property type="entry name" value="GNAT"/>
    <property type="match status" value="1"/>
</dbReference>
<dbReference type="InterPro" id="IPR000182">
    <property type="entry name" value="GNAT_dom"/>
</dbReference>
<dbReference type="RefSeq" id="WP_038484192.1">
    <property type="nucleotide sequence ID" value="NZ_CP009962.1"/>
</dbReference>
<dbReference type="HOGENOM" id="CLU_048109_0_1_4"/>
<keyword evidence="2" id="KW-0012">Acyltransferase</keyword>
<protein>
    <submittedName>
        <fullName evidence="4">GCN5-related N-acetyltransferase</fullName>
    </submittedName>
</protein>
<organism evidence="4 5">
    <name type="scientific">Collimonas arenae</name>
    <dbReference type="NCBI Taxonomy" id="279058"/>
    <lineage>
        <taxon>Bacteria</taxon>
        <taxon>Pseudomonadati</taxon>
        <taxon>Pseudomonadota</taxon>
        <taxon>Betaproteobacteria</taxon>
        <taxon>Burkholderiales</taxon>
        <taxon>Oxalobacteraceae</taxon>
        <taxon>Collimonas</taxon>
    </lineage>
</organism>
<dbReference type="InterPro" id="IPR016181">
    <property type="entry name" value="Acyl_CoA_acyltransferase"/>
</dbReference>
<dbReference type="PANTHER" id="PTHR43877">
    <property type="entry name" value="AMINOALKYLPHOSPHONATE N-ACETYLTRANSFERASE-RELATED-RELATED"/>
    <property type="match status" value="1"/>
</dbReference>
<keyword evidence="1 4" id="KW-0808">Transferase</keyword>
<evidence type="ECO:0000313" key="4">
    <source>
        <dbReference type="EMBL" id="AIY39351.1"/>
    </source>
</evidence>
<evidence type="ECO:0000313" key="5">
    <source>
        <dbReference type="Proteomes" id="UP000030302"/>
    </source>
</evidence>
<dbReference type="GO" id="GO:0016747">
    <property type="term" value="F:acyltransferase activity, transferring groups other than amino-acyl groups"/>
    <property type="evidence" value="ECO:0007669"/>
    <property type="project" value="InterPro"/>
</dbReference>
<dbReference type="EMBL" id="CP009962">
    <property type="protein sequence ID" value="AIY39351.1"/>
    <property type="molecule type" value="Genomic_DNA"/>
</dbReference>
<dbReference type="OrthoDB" id="9805924at2"/>
<name>A0A0A1F499_9BURK</name>
<dbReference type="AlphaFoldDB" id="A0A0A1F499"/>
<dbReference type="PANTHER" id="PTHR43877:SF2">
    <property type="entry name" value="AMINOALKYLPHOSPHONATE N-ACETYLTRANSFERASE-RELATED"/>
    <property type="match status" value="1"/>
</dbReference>
<dbReference type="InterPro" id="IPR056935">
    <property type="entry name" value="Rv0428c-like_C"/>
</dbReference>